<name>A0A9D1MUF5_9FIRM</name>
<sequence>MKITELAEEYKQQSEQLKEKAESLRRRASKEEMGGEAWLRIQKKINAYEDMAAECWGIWHKLAHYYDDVEDGHAL</sequence>
<dbReference type="EMBL" id="DVNM01000013">
    <property type="protein sequence ID" value="HIU68817.1"/>
    <property type="molecule type" value="Genomic_DNA"/>
</dbReference>
<organism evidence="2 3">
    <name type="scientific">Candidatus Scybalenecus merdavium</name>
    <dbReference type="NCBI Taxonomy" id="2840939"/>
    <lineage>
        <taxon>Bacteria</taxon>
        <taxon>Bacillati</taxon>
        <taxon>Bacillota</taxon>
        <taxon>Clostridia</taxon>
        <taxon>Eubacteriales</taxon>
        <taxon>Oscillospiraceae</taxon>
        <taxon>Oscillospiraceae incertae sedis</taxon>
        <taxon>Candidatus Scybalenecus</taxon>
    </lineage>
</organism>
<accession>A0A9D1MUF5</accession>
<feature type="region of interest" description="Disordered" evidence="1">
    <location>
        <begin position="1"/>
        <end position="28"/>
    </location>
</feature>
<gene>
    <name evidence="2" type="ORF">IAD23_02515</name>
</gene>
<dbReference type="AlphaFoldDB" id="A0A9D1MUF5"/>
<proteinExistence type="predicted"/>
<dbReference type="Proteomes" id="UP000824125">
    <property type="component" value="Unassembled WGS sequence"/>
</dbReference>
<evidence type="ECO:0000313" key="3">
    <source>
        <dbReference type="Proteomes" id="UP000824125"/>
    </source>
</evidence>
<feature type="compositionally biased region" description="Basic and acidic residues" evidence="1">
    <location>
        <begin position="8"/>
        <end position="28"/>
    </location>
</feature>
<protein>
    <submittedName>
        <fullName evidence="2">Uncharacterized protein</fullName>
    </submittedName>
</protein>
<evidence type="ECO:0000256" key="1">
    <source>
        <dbReference type="SAM" id="MobiDB-lite"/>
    </source>
</evidence>
<reference evidence="2" key="2">
    <citation type="journal article" date="2021" name="PeerJ">
        <title>Extensive microbial diversity within the chicken gut microbiome revealed by metagenomics and culture.</title>
        <authorList>
            <person name="Gilroy R."/>
            <person name="Ravi A."/>
            <person name="Getino M."/>
            <person name="Pursley I."/>
            <person name="Horton D.L."/>
            <person name="Alikhan N.F."/>
            <person name="Baker D."/>
            <person name="Gharbi K."/>
            <person name="Hall N."/>
            <person name="Watson M."/>
            <person name="Adriaenssens E.M."/>
            <person name="Foster-Nyarko E."/>
            <person name="Jarju S."/>
            <person name="Secka A."/>
            <person name="Antonio M."/>
            <person name="Oren A."/>
            <person name="Chaudhuri R.R."/>
            <person name="La Ragione R."/>
            <person name="Hildebrand F."/>
            <person name="Pallen M.J."/>
        </authorList>
    </citation>
    <scope>NUCLEOTIDE SEQUENCE</scope>
    <source>
        <strain evidence="2">CHK176-6737</strain>
    </source>
</reference>
<evidence type="ECO:0000313" key="2">
    <source>
        <dbReference type="EMBL" id="HIU68817.1"/>
    </source>
</evidence>
<reference evidence="2" key="1">
    <citation type="submission" date="2020-10" db="EMBL/GenBank/DDBJ databases">
        <authorList>
            <person name="Gilroy R."/>
        </authorList>
    </citation>
    <scope>NUCLEOTIDE SEQUENCE</scope>
    <source>
        <strain evidence="2">CHK176-6737</strain>
    </source>
</reference>
<comment type="caution">
    <text evidence="2">The sequence shown here is derived from an EMBL/GenBank/DDBJ whole genome shotgun (WGS) entry which is preliminary data.</text>
</comment>